<reference evidence="2" key="1">
    <citation type="submission" date="2016-11" db="EMBL/GenBank/DDBJ databases">
        <authorList>
            <person name="Varghese N."/>
            <person name="Submissions S."/>
        </authorList>
    </citation>
    <scope>NUCLEOTIDE SEQUENCE [LARGE SCALE GENOMIC DNA]</scope>
    <source>
        <strain evidence="2">DSM 21264</strain>
    </source>
</reference>
<keyword evidence="2" id="KW-1185">Reference proteome</keyword>
<dbReference type="EMBL" id="FQUH01000031">
    <property type="protein sequence ID" value="SHG13729.1"/>
    <property type="molecule type" value="Genomic_DNA"/>
</dbReference>
<sequence>MMTLLVLRFSIVKLAIILKSGNLNYVSHILRDTYGARNSKNS</sequence>
<gene>
    <name evidence="1" type="ORF">SAMN02745781_04065</name>
</gene>
<name>A0A1M5HCL2_VIBGA</name>
<dbReference type="AlphaFoldDB" id="A0A1M5HCL2"/>
<proteinExistence type="predicted"/>
<evidence type="ECO:0000313" key="2">
    <source>
        <dbReference type="Proteomes" id="UP000184159"/>
    </source>
</evidence>
<protein>
    <submittedName>
        <fullName evidence="1">Uncharacterized protein</fullName>
    </submittedName>
</protein>
<organism evidence="1 2">
    <name type="scientific">Vibrio gazogenes DSM 21264 = NBRC 103151</name>
    <dbReference type="NCBI Taxonomy" id="1123492"/>
    <lineage>
        <taxon>Bacteria</taxon>
        <taxon>Pseudomonadati</taxon>
        <taxon>Pseudomonadota</taxon>
        <taxon>Gammaproteobacteria</taxon>
        <taxon>Vibrionales</taxon>
        <taxon>Vibrionaceae</taxon>
        <taxon>Vibrio</taxon>
    </lineage>
</organism>
<evidence type="ECO:0000313" key="1">
    <source>
        <dbReference type="EMBL" id="SHG13729.1"/>
    </source>
</evidence>
<accession>A0A1M5HCL2</accession>
<dbReference type="Proteomes" id="UP000184159">
    <property type="component" value="Unassembled WGS sequence"/>
</dbReference>